<reference evidence="10" key="1">
    <citation type="submission" date="2017-09" db="EMBL/GenBank/DDBJ databases">
        <authorList>
            <person name="Varghese N."/>
            <person name="Submissions S."/>
        </authorList>
    </citation>
    <scope>NUCLEOTIDE SEQUENCE [LARGE SCALE GENOMIC DNA]</scope>
    <source>
        <strain evidence="10">DSM 2913</strain>
    </source>
</reference>
<evidence type="ECO:0000313" key="9">
    <source>
        <dbReference type="EMBL" id="SNZ14631.1"/>
    </source>
</evidence>
<evidence type="ECO:0000256" key="1">
    <source>
        <dbReference type="ARBA" id="ARBA00022448"/>
    </source>
</evidence>
<dbReference type="OrthoDB" id="9810688at2"/>
<evidence type="ECO:0000256" key="3">
    <source>
        <dbReference type="ARBA" id="ARBA00022723"/>
    </source>
</evidence>
<dbReference type="Gene3D" id="3.30.70.20">
    <property type="match status" value="2"/>
</dbReference>
<keyword evidence="2" id="KW-0004">4Fe-4S</keyword>
<keyword evidence="3" id="KW-0479">Metal-binding</keyword>
<dbReference type="InterPro" id="IPR017896">
    <property type="entry name" value="4Fe4S_Fe-S-bd"/>
</dbReference>
<evidence type="ECO:0000313" key="10">
    <source>
        <dbReference type="Proteomes" id="UP000218627"/>
    </source>
</evidence>
<dbReference type="Pfam" id="PF13247">
    <property type="entry name" value="Fer4_11"/>
    <property type="match status" value="1"/>
</dbReference>
<keyword evidence="10" id="KW-1185">Reference proteome</keyword>
<name>A0A285P443_9AQUI</name>
<dbReference type="GO" id="GO:0046872">
    <property type="term" value="F:metal ion binding"/>
    <property type="evidence" value="ECO:0007669"/>
    <property type="project" value="UniProtKB-KW"/>
</dbReference>
<dbReference type="AlphaFoldDB" id="A0A285P443"/>
<dbReference type="PROSITE" id="PS00198">
    <property type="entry name" value="4FE4S_FER_1"/>
    <property type="match status" value="1"/>
</dbReference>
<evidence type="ECO:0000259" key="8">
    <source>
        <dbReference type="PROSITE" id="PS51379"/>
    </source>
</evidence>
<dbReference type="PROSITE" id="PS51379">
    <property type="entry name" value="4FE4S_FER_2"/>
    <property type="match status" value="3"/>
</dbReference>
<keyword evidence="6" id="KW-0408">Iron</keyword>
<evidence type="ECO:0000256" key="6">
    <source>
        <dbReference type="ARBA" id="ARBA00023004"/>
    </source>
</evidence>
<evidence type="ECO:0000256" key="7">
    <source>
        <dbReference type="ARBA" id="ARBA00023014"/>
    </source>
</evidence>
<feature type="domain" description="4Fe-4S ferredoxin-type" evidence="8">
    <location>
        <begin position="50"/>
        <end position="81"/>
    </location>
</feature>
<dbReference type="InterPro" id="IPR017900">
    <property type="entry name" value="4Fe4S_Fe_S_CS"/>
</dbReference>
<evidence type="ECO:0000256" key="5">
    <source>
        <dbReference type="ARBA" id="ARBA00022982"/>
    </source>
</evidence>
<dbReference type="InterPro" id="IPR050954">
    <property type="entry name" value="ET_IronSulfur_Cluster-Binding"/>
</dbReference>
<dbReference type="PANTHER" id="PTHR43177:SF5">
    <property type="entry name" value="ANAEROBIC DIMETHYL SULFOXIDE REDUCTASE CHAIN B-RELATED"/>
    <property type="match status" value="1"/>
</dbReference>
<dbReference type="Pfam" id="PF12797">
    <property type="entry name" value="Fer4_2"/>
    <property type="match status" value="1"/>
</dbReference>
<accession>A0A285P443</accession>
<feature type="domain" description="4Fe-4S ferredoxin-type" evidence="8">
    <location>
        <begin position="5"/>
        <end position="35"/>
    </location>
</feature>
<dbReference type="SUPFAM" id="SSF54862">
    <property type="entry name" value="4Fe-4S ferredoxins"/>
    <property type="match status" value="1"/>
</dbReference>
<sequence>MGKKPVMIIDLDRCIGCLSCEVACKQEKGLESLNIRPMKVFRVEGLGETADAFFLPMNCYHCDPAPCVFACPTSAMRKRHDGVVYVQETLCIGCKACIIACPYGAITFNPNTMKVEKCDYCYKRIDKGLLPSCVSKCVTNCLYFVQVDQMPKERHIANRINSESLLKLFIWKESEPACVSSSE</sequence>
<protein>
    <submittedName>
        <fullName evidence="9">NADH-dependent fumarate reductase subunit E</fullName>
    </submittedName>
</protein>
<evidence type="ECO:0000256" key="4">
    <source>
        <dbReference type="ARBA" id="ARBA00022737"/>
    </source>
</evidence>
<gene>
    <name evidence="9" type="ORF">SAMN06265353_1149</name>
</gene>
<proteinExistence type="predicted"/>
<keyword evidence="4" id="KW-0677">Repeat</keyword>
<keyword evidence="7" id="KW-0411">Iron-sulfur</keyword>
<feature type="domain" description="4Fe-4S ferredoxin-type" evidence="8">
    <location>
        <begin position="82"/>
        <end position="111"/>
    </location>
</feature>
<keyword evidence="5" id="KW-0249">Electron transport</keyword>
<organism evidence="9 10">
    <name type="scientific">Hydrogenobacter hydrogenophilus</name>
    <dbReference type="NCBI Taxonomy" id="35835"/>
    <lineage>
        <taxon>Bacteria</taxon>
        <taxon>Pseudomonadati</taxon>
        <taxon>Aquificota</taxon>
        <taxon>Aquificia</taxon>
        <taxon>Aquificales</taxon>
        <taxon>Aquificaceae</taxon>
        <taxon>Hydrogenobacter</taxon>
    </lineage>
</organism>
<dbReference type="PANTHER" id="PTHR43177">
    <property type="entry name" value="PROTEIN NRFC"/>
    <property type="match status" value="1"/>
</dbReference>
<dbReference type="Proteomes" id="UP000218627">
    <property type="component" value="Unassembled WGS sequence"/>
</dbReference>
<dbReference type="GO" id="GO:0051539">
    <property type="term" value="F:4 iron, 4 sulfur cluster binding"/>
    <property type="evidence" value="ECO:0007669"/>
    <property type="project" value="UniProtKB-KW"/>
</dbReference>
<keyword evidence="1" id="KW-0813">Transport</keyword>
<dbReference type="EMBL" id="OBEN01000006">
    <property type="protein sequence ID" value="SNZ14631.1"/>
    <property type="molecule type" value="Genomic_DNA"/>
</dbReference>
<evidence type="ECO:0000256" key="2">
    <source>
        <dbReference type="ARBA" id="ARBA00022485"/>
    </source>
</evidence>